<evidence type="ECO:0000313" key="7">
    <source>
        <dbReference type="EMBL" id="OJJ46039.1"/>
    </source>
</evidence>
<keyword evidence="8" id="KW-1185">Reference proteome</keyword>
<dbReference type="PANTHER" id="PTHR31069">
    <property type="entry name" value="OLEATE-ACTIVATED TRANSCRIPTION FACTOR 1-RELATED"/>
    <property type="match status" value="1"/>
</dbReference>
<feature type="compositionally biased region" description="Low complexity" evidence="5">
    <location>
        <begin position="68"/>
        <end position="86"/>
    </location>
</feature>
<dbReference type="Pfam" id="PF00172">
    <property type="entry name" value="Zn_clus"/>
    <property type="match status" value="1"/>
</dbReference>
<dbReference type="STRING" id="1073090.A0A1L9SFS9"/>
<feature type="compositionally biased region" description="Basic and acidic residues" evidence="5">
    <location>
        <begin position="58"/>
        <end position="67"/>
    </location>
</feature>
<dbReference type="AlphaFoldDB" id="A0A1L9SFS9"/>
<evidence type="ECO:0000313" key="8">
    <source>
        <dbReference type="Proteomes" id="UP000184188"/>
    </source>
</evidence>
<sequence length="455" mass="49627">MPSPETLPKSVKVRSTCNACQQAKIRCSHEKPSCRRCQKNKIECIYSVSRRLGRPAKRKEATAEDKQPTQQQQQHQGKQQEVGKGTPPRRKGRGFASPASEGEGRRDERAMNGALIGDLNTPVVNTDPLDLTDSWLPDLSPLDVEPSSRFEAAIAAISTGLKDPVPFPGFPATPEMLNEHTRSFSLEGTTAAAAAPATALPSVMMDWDLGSTSYSLDMLTPVGDPHSFLVDDLHETSNEILTEMWLQHATTSFANTHATDSTSSTTTATCHCYETSVRELLRINNTCTPANGPCTIDAILTCQKALQQLGQKVLRCACARVRANLLMIIIVEIDSLVTAIETQTLSSASALSSSPPSSSSPSPSSFPFLHSGGGREFKHSIVDSCPLSIGGFRVSTEEKIYFVRQILHARLAGLLTTVRRIRACAQQVWTGSSRGRLLMILETDRRLQLLMVRLE</sequence>
<dbReference type="PANTHER" id="PTHR31069:SF26">
    <property type="entry name" value="ZN(2)-C6 FUNGAL-TYPE DOMAIN-CONTAINING PROTEIN"/>
    <property type="match status" value="1"/>
</dbReference>
<dbReference type="PRINTS" id="PR00755">
    <property type="entry name" value="AFLATOXINBRP"/>
</dbReference>
<dbReference type="EMBL" id="KV878343">
    <property type="protein sequence ID" value="OJJ46039.1"/>
    <property type="molecule type" value="Genomic_DNA"/>
</dbReference>
<dbReference type="InterPro" id="IPR001138">
    <property type="entry name" value="Zn2Cys6_DnaBD"/>
</dbReference>
<keyword evidence="3" id="KW-0804">Transcription</keyword>
<evidence type="ECO:0000256" key="1">
    <source>
        <dbReference type="ARBA" id="ARBA00023015"/>
    </source>
</evidence>
<dbReference type="SUPFAM" id="SSF57701">
    <property type="entry name" value="Zn2/Cys6 DNA-binding domain"/>
    <property type="match status" value="1"/>
</dbReference>
<dbReference type="InterPro" id="IPR036864">
    <property type="entry name" value="Zn2-C6_fun-type_DNA-bd_sf"/>
</dbReference>
<proteinExistence type="predicted"/>
<dbReference type="PROSITE" id="PS50048">
    <property type="entry name" value="ZN2_CY6_FUNGAL_2"/>
    <property type="match status" value="1"/>
</dbReference>
<evidence type="ECO:0000256" key="2">
    <source>
        <dbReference type="ARBA" id="ARBA00023125"/>
    </source>
</evidence>
<keyword evidence="2" id="KW-0238">DNA-binding</keyword>
<feature type="domain" description="Zn(2)-C6 fungal-type" evidence="6">
    <location>
        <begin position="16"/>
        <end position="46"/>
    </location>
</feature>
<keyword evidence="1" id="KW-0805">Transcription regulation</keyword>
<protein>
    <recommendedName>
        <fullName evidence="6">Zn(2)-C6 fungal-type domain-containing protein</fullName>
    </recommendedName>
</protein>
<dbReference type="RefSeq" id="XP_022580549.1">
    <property type="nucleotide sequence ID" value="XM_022726754.1"/>
</dbReference>
<dbReference type="InterPro" id="IPR050675">
    <property type="entry name" value="OAF3"/>
</dbReference>
<dbReference type="VEuPathDB" id="FungiDB:ASPZODRAFT_16635"/>
<dbReference type="SMART" id="SM00066">
    <property type="entry name" value="GAL4"/>
    <property type="match status" value="1"/>
</dbReference>
<dbReference type="GO" id="GO:0000981">
    <property type="term" value="F:DNA-binding transcription factor activity, RNA polymerase II-specific"/>
    <property type="evidence" value="ECO:0007669"/>
    <property type="project" value="InterPro"/>
</dbReference>
<name>A0A1L9SFS9_9EURO</name>
<dbReference type="Gene3D" id="4.10.240.10">
    <property type="entry name" value="Zn(2)-C6 fungal-type DNA-binding domain"/>
    <property type="match status" value="1"/>
</dbReference>
<dbReference type="GeneID" id="34613218"/>
<gene>
    <name evidence="7" type="ORF">ASPZODRAFT_16635</name>
</gene>
<organism evidence="7 8">
    <name type="scientific">Penicilliopsis zonata CBS 506.65</name>
    <dbReference type="NCBI Taxonomy" id="1073090"/>
    <lineage>
        <taxon>Eukaryota</taxon>
        <taxon>Fungi</taxon>
        <taxon>Dikarya</taxon>
        <taxon>Ascomycota</taxon>
        <taxon>Pezizomycotina</taxon>
        <taxon>Eurotiomycetes</taxon>
        <taxon>Eurotiomycetidae</taxon>
        <taxon>Eurotiales</taxon>
        <taxon>Aspergillaceae</taxon>
        <taxon>Penicilliopsis</taxon>
    </lineage>
</organism>
<reference evidence="8" key="1">
    <citation type="journal article" date="2017" name="Genome Biol.">
        <title>Comparative genomics reveals high biological diversity and specific adaptations in the industrially and medically important fungal genus Aspergillus.</title>
        <authorList>
            <person name="de Vries R.P."/>
            <person name="Riley R."/>
            <person name="Wiebenga A."/>
            <person name="Aguilar-Osorio G."/>
            <person name="Amillis S."/>
            <person name="Uchima C.A."/>
            <person name="Anderluh G."/>
            <person name="Asadollahi M."/>
            <person name="Askin M."/>
            <person name="Barry K."/>
            <person name="Battaglia E."/>
            <person name="Bayram O."/>
            <person name="Benocci T."/>
            <person name="Braus-Stromeyer S.A."/>
            <person name="Caldana C."/>
            <person name="Canovas D."/>
            <person name="Cerqueira G.C."/>
            <person name="Chen F."/>
            <person name="Chen W."/>
            <person name="Choi C."/>
            <person name="Clum A."/>
            <person name="Dos Santos R.A."/>
            <person name="Damasio A.R."/>
            <person name="Diallinas G."/>
            <person name="Emri T."/>
            <person name="Fekete E."/>
            <person name="Flipphi M."/>
            <person name="Freyberg S."/>
            <person name="Gallo A."/>
            <person name="Gournas C."/>
            <person name="Habgood R."/>
            <person name="Hainaut M."/>
            <person name="Harispe M.L."/>
            <person name="Henrissat B."/>
            <person name="Hilden K.S."/>
            <person name="Hope R."/>
            <person name="Hossain A."/>
            <person name="Karabika E."/>
            <person name="Karaffa L."/>
            <person name="Karanyi Z."/>
            <person name="Krasevec N."/>
            <person name="Kuo A."/>
            <person name="Kusch H."/>
            <person name="LaButti K."/>
            <person name="Lagendijk E.L."/>
            <person name="Lapidus A."/>
            <person name="Levasseur A."/>
            <person name="Lindquist E."/>
            <person name="Lipzen A."/>
            <person name="Logrieco A.F."/>
            <person name="MacCabe A."/>
            <person name="Maekelae M.R."/>
            <person name="Malavazi I."/>
            <person name="Melin P."/>
            <person name="Meyer V."/>
            <person name="Mielnichuk N."/>
            <person name="Miskei M."/>
            <person name="Molnar A.P."/>
            <person name="Mule G."/>
            <person name="Ngan C.Y."/>
            <person name="Orejas M."/>
            <person name="Orosz E."/>
            <person name="Ouedraogo J.P."/>
            <person name="Overkamp K.M."/>
            <person name="Park H.-S."/>
            <person name="Perrone G."/>
            <person name="Piumi F."/>
            <person name="Punt P.J."/>
            <person name="Ram A.F."/>
            <person name="Ramon A."/>
            <person name="Rauscher S."/>
            <person name="Record E."/>
            <person name="Riano-Pachon D.M."/>
            <person name="Robert V."/>
            <person name="Roehrig J."/>
            <person name="Ruller R."/>
            <person name="Salamov A."/>
            <person name="Salih N.S."/>
            <person name="Samson R.A."/>
            <person name="Sandor E."/>
            <person name="Sanguinetti M."/>
            <person name="Schuetze T."/>
            <person name="Sepcic K."/>
            <person name="Shelest E."/>
            <person name="Sherlock G."/>
            <person name="Sophianopoulou V."/>
            <person name="Squina F.M."/>
            <person name="Sun H."/>
            <person name="Susca A."/>
            <person name="Todd R.B."/>
            <person name="Tsang A."/>
            <person name="Unkles S.E."/>
            <person name="van de Wiele N."/>
            <person name="van Rossen-Uffink D."/>
            <person name="Oliveira J.V."/>
            <person name="Vesth T.C."/>
            <person name="Visser J."/>
            <person name="Yu J.-H."/>
            <person name="Zhou M."/>
            <person name="Andersen M.R."/>
            <person name="Archer D.B."/>
            <person name="Baker S.E."/>
            <person name="Benoit I."/>
            <person name="Brakhage A.A."/>
            <person name="Braus G.H."/>
            <person name="Fischer R."/>
            <person name="Frisvad J.C."/>
            <person name="Goldman G.H."/>
            <person name="Houbraken J."/>
            <person name="Oakley B."/>
            <person name="Pocsi I."/>
            <person name="Scazzocchio C."/>
            <person name="Seiboth B."/>
            <person name="vanKuyk P.A."/>
            <person name="Wortman J."/>
            <person name="Dyer P.S."/>
            <person name="Grigoriev I.V."/>
        </authorList>
    </citation>
    <scope>NUCLEOTIDE SEQUENCE [LARGE SCALE GENOMIC DNA]</scope>
    <source>
        <strain evidence="8">CBS 506.65</strain>
    </source>
</reference>
<evidence type="ECO:0000259" key="6">
    <source>
        <dbReference type="PROSITE" id="PS50048"/>
    </source>
</evidence>
<accession>A0A1L9SFS9</accession>
<dbReference type="Proteomes" id="UP000184188">
    <property type="component" value="Unassembled WGS sequence"/>
</dbReference>
<dbReference type="GO" id="GO:0003677">
    <property type="term" value="F:DNA binding"/>
    <property type="evidence" value="ECO:0007669"/>
    <property type="project" value="UniProtKB-KW"/>
</dbReference>
<dbReference type="OrthoDB" id="2943660at2759"/>
<dbReference type="GO" id="GO:0008270">
    <property type="term" value="F:zinc ion binding"/>
    <property type="evidence" value="ECO:0007669"/>
    <property type="project" value="InterPro"/>
</dbReference>
<dbReference type="CDD" id="cd00067">
    <property type="entry name" value="GAL4"/>
    <property type="match status" value="1"/>
</dbReference>
<keyword evidence="4" id="KW-0539">Nucleus</keyword>
<evidence type="ECO:0000256" key="3">
    <source>
        <dbReference type="ARBA" id="ARBA00023163"/>
    </source>
</evidence>
<feature type="region of interest" description="Disordered" evidence="5">
    <location>
        <begin position="53"/>
        <end position="107"/>
    </location>
</feature>
<evidence type="ECO:0000256" key="5">
    <source>
        <dbReference type="SAM" id="MobiDB-lite"/>
    </source>
</evidence>
<evidence type="ECO:0000256" key="4">
    <source>
        <dbReference type="ARBA" id="ARBA00023242"/>
    </source>
</evidence>